<feature type="compositionally biased region" description="Basic and acidic residues" evidence="1">
    <location>
        <begin position="47"/>
        <end position="60"/>
    </location>
</feature>
<gene>
    <name evidence="2" type="ORF">BaRGS_00006741</name>
</gene>
<name>A0ABD0LR14_9CAEN</name>
<dbReference type="EMBL" id="JACVVK020000028">
    <property type="protein sequence ID" value="KAK7501989.1"/>
    <property type="molecule type" value="Genomic_DNA"/>
</dbReference>
<keyword evidence="3" id="KW-1185">Reference proteome</keyword>
<organism evidence="2 3">
    <name type="scientific">Batillaria attramentaria</name>
    <dbReference type="NCBI Taxonomy" id="370345"/>
    <lineage>
        <taxon>Eukaryota</taxon>
        <taxon>Metazoa</taxon>
        <taxon>Spiralia</taxon>
        <taxon>Lophotrochozoa</taxon>
        <taxon>Mollusca</taxon>
        <taxon>Gastropoda</taxon>
        <taxon>Caenogastropoda</taxon>
        <taxon>Sorbeoconcha</taxon>
        <taxon>Cerithioidea</taxon>
        <taxon>Batillariidae</taxon>
        <taxon>Batillaria</taxon>
    </lineage>
</organism>
<evidence type="ECO:0000256" key="1">
    <source>
        <dbReference type="SAM" id="MobiDB-lite"/>
    </source>
</evidence>
<accession>A0ABD0LR14</accession>
<evidence type="ECO:0000313" key="2">
    <source>
        <dbReference type="EMBL" id="KAK7501989.1"/>
    </source>
</evidence>
<protein>
    <submittedName>
        <fullName evidence="2">Uncharacterized protein</fullName>
    </submittedName>
</protein>
<comment type="caution">
    <text evidence="2">The sequence shown here is derived from an EMBL/GenBank/DDBJ whole genome shotgun (WGS) entry which is preliminary data.</text>
</comment>
<proteinExistence type="predicted"/>
<dbReference type="AlphaFoldDB" id="A0ABD0LR14"/>
<dbReference type="Proteomes" id="UP001519460">
    <property type="component" value="Unassembled WGS sequence"/>
</dbReference>
<feature type="region of interest" description="Disordered" evidence="1">
    <location>
        <begin position="29"/>
        <end position="68"/>
    </location>
</feature>
<evidence type="ECO:0000313" key="3">
    <source>
        <dbReference type="Proteomes" id="UP001519460"/>
    </source>
</evidence>
<sequence length="104" mass="11046">MSIHVVRQATHNGTKKDFFFSKNREEVKEKKTARRKIAVDVGGSGDEAERQADKGEDGDRGSQSSLGSAGIGVLSLSLSMTGGEGRESLCLTHSKPAPTVVTDN</sequence>
<reference evidence="2 3" key="1">
    <citation type="journal article" date="2023" name="Sci. Data">
        <title>Genome assembly of the Korean intertidal mud-creeper Batillaria attramentaria.</title>
        <authorList>
            <person name="Patra A.K."/>
            <person name="Ho P.T."/>
            <person name="Jun S."/>
            <person name="Lee S.J."/>
            <person name="Kim Y."/>
            <person name="Won Y.J."/>
        </authorList>
    </citation>
    <scope>NUCLEOTIDE SEQUENCE [LARGE SCALE GENOMIC DNA]</scope>
    <source>
        <strain evidence="2">Wonlab-2016</strain>
    </source>
</reference>
<feature type="region of interest" description="Disordered" evidence="1">
    <location>
        <begin position="83"/>
        <end position="104"/>
    </location>
</feature>